<gene>
    <name evidence="4" type="ORF">C41B8_02872</name>
</gene>
<reference evidence="4 5" key="1">
    <citation type="submission" date="2013-03" db="EMBL/GenBank/DDBJ databases">
        <title>Salinisphaera hydrothermalis C41B8 Genome Sequencing.</title>
        <authorList>
            <person name="Li C."/>
            <person name="Lai Q."/>
            <person name="Shao Z."/>
        </authorList>
    </citation>
    <scope>NUCLEOTIDE SEQUENCE [LARGE SCALE GENOMIC DNA]</scope>
    <source>
        <strain evidence="4 5">C41B8</strain>
    </source>
</reference>
<dbReference type="PATRIC" id="fig|1304275.5.peg.583"/>
<dbReference type="PANTHER" id="PTHR46401">
    <property type="entry name" value="GLYCOSYLTRANSFERASE WBBK-RELATED"/>
    <property type="match status" value="1"/>
</dbReference>
<dbReference type="Pfam" id="PF13439">
    <property type="entry name" value="Glyco_transf_4"/>
    <property type="match status" value="1"/>
</dbReference>
<evidence type="ECO:0000313" key="4">
    <source>
        <dbReference type="EMBL" id="KEZ79038.1"/>
    </source>
</evidence>
<proteinExistence type="predicted"/>
<evidence type="ECO:0000256" key="1">
    <source>
        <dbReference type="ARBA" id="ARBA00022679"/>
    </source>
</evidence>
<dbReference type="Gene3D" id="3.40.50.2000">
    <property type="entry name" value="Glycogen Phosphorylase B"/>
    <property type="match status" value="2"/>
</dbReference>
<dbReference type="EMBL" id="APNK01000002">
    <property type="protein sequence ID" value="KEZ79038.1"/>
    <property type="molecule type" value="Genomic_DNA"/>
</dbReference>
<dbReference type="Pfam" id="PF00534">
    <property type="entry name" value="Glycos_transf_1"/>
    <property type="match status" value="1"/>
</dbReference>
<keyword evidence="5" id="KW-1185">Reference proteome</keyword>
<dbReference type="GO" id="GO:0016757">
    <property type="term" value="F:glycosyltransferase activity"/>
    <property type="evidence" value="ECO:0007669"/>
    <property type="project" value="InterPro"/>
</dbReference>
<dbReference type="AlphaFoldDB" id="A0A084IQQ4"/>
<keyword evidence="1 4" id="KW-0808">Transferase</keyword>
<evidence type="ECO:0000313" key="5">
    <source>
        <dbReference type="Proteomes" id="UP000028302"/>
    </source>
</evidence>
<accession>A0A084IQQ4</accession>
<sequence>MKSTVFLVAGDPEQYTGGYIYDARITRAMTAAGRPIETIGLAGQFPEANAAAADALGAALAARADGQTVIVDGLVFGALPDVIERESQRLRLVALVHHPLADESGIDGALADRLFASERRALAHAAHVIVTSAFTARRLVAAYGVARHDLDIVQPGLDKPAQLAPRTRTDTPRLLCVASLIPRKGHTVLIEALAQLTDLDWRCDCIGDIERDPDCVNDVRQAIERHGLGARVHLTGSRPPATLSAAYTGADLFVLPSYYEGYGMVVTEALAHGLPVITTTGGALADTLPDDAGVAVPPGDAEMLADSLRRLLSDPEAYDALAAGAKRAAAALPDWDQAGARFAGVLDRIERA</sequence>
<feature type="domain" description="Glycosyltransferase subfamily 4-like N-terminal" evidence="3">
    <location>
        <begin position="87"/>
        <end position="158"/>
    </location>
</feature>
<dbReference type="eggNOG" id="COG0438">
    <property type="taxonomic scope" value="Bacteria"/>
</dbReference>
<dbReference type="STRING" id="1304275.C41B8_02872"/>
<protein>
    <submittedName>
        <fullName evidence="4">Group 1 glycosyl transferase</fullName>
    </submittedName>
</protein>
<name>A0A084IQQ4_SALHC</name>
<dbReference type="InterPro" id="IPR001296">
    <property type="entry name" value="Glyco_trans_1"/>
</dbReference>
<dbReference type="GO" id="GO:0009103">
    <property type="term" value="P:lipopolysaccharide biosynthetic process"/>
    <property type="evidence" value="ECO:0007669"/>
    <property type="project" value="TreeGrafter"/>
</dbReference>
<dbReference type="Proteomes" id="UP000028302">
    <property type="component" value="Unassembled WGS sequence"/>
</dbReference>
<organism evidence="4 5">
    <name type="scientific">Salinisphaera hydrothermalis (strain C41B8)</name>
    <dbReference type="NCBI Taxonomy" id="1304275"/>
    <lineage>
        <taxon>Bacteria</taxon>
        <taxon>Pseudomonadati</taxon>
        <taxon>Pseudomonadota</taxon>
        <taxon>Gammaproteobacteria</taxon>
        <taxon>Salinisphaerales</taxon>
        <taxon>Salinisphaeraceae</taxon>
        <taxon>Salinisphaera</taxon>
    </lineage>
</organism>
<dbReference type="SUPFAM" id="SSF53756">
    <property type="entry name" value="UDP-Glycosyltransferase/glycogen phosphorylase"/>
    <property type="match status" value="1"/>
</dbReference>
<dbReference type="RefSeq" id="WP_037333638.1">
    <property type="nucleotide sequence ID" value="NZ_APNK01000002.1"/>
</dbReference>
<dbReference type="InterPro" id="IPR028098">
    <property type="entry name" value="Glyco_trans_4-like_N"/>
</dbReference>
<feature type="domain" description="Glycosyl transferase family 1" evidence="2">
    <location>
        <begin position="168"/>
        <end position="326"/>
    </location>
</feature>
<dbReference type="PANTHER" id="PTHR46401:SF2">
    <property type="entry name" value="GLYCOSYLTRANSFERASE WBBK-RELATED"/>
    <property type="match status" value="1"/>
</dbReference>
<comment type="caution">
    <text evidence="4">The sequence shown here is derived from an EMBL/GenBank/DDBJ whole genome shotgun (WGS) entry which is preliminary data.</text>
</comment>
<evidence type="ECO:0000259" key="3">
    <source>
        <dbReference type="Pfam" id="PF13439"/>
    </source>
</evidence>
<evidence type="ECO:0000259" key="2">
    <source>
        <dbReference type="Pfam" id="PF00534"/>
    </source>
</evidence>
<dbReference type="CDD" id="cd03801">
    <property type="entry name" value="GT4_PimA-like"/>
    <property type="match status" value="1"/>
</dbReference>